<organism evidence="2 3">
    <name type="scientific">Panicum miliaceum</name>
    <name type="common">Proso millet</name>
    <name type="synonym">Broomcorn millet</name>
    <dbReference type="NCBI Taxonomy" id="4540"/>
    <lineage>
        <taxon>Eukaryota</taxon>
        <taxon>Viridiplantae</taxon>
        <taxon>Streptophyta</taxon>
        <taxon>Embryophyta</taxon>
        <taxon>Tracheophyta</taxon>
        <taxon>Spermatophyta</taxon>
        <taxon>Magnoliopsida</taxon>
        <taxon>Liliopsida</taxon>
        <taxon>Poales</taxon>
        <taxon>Poaceae</taxon>
        <taxon>PACMAD clade</taxon>
        <taxon>Panicoideae</taxon>
        <taxon>Panicodae</taxon>
        <taxon>Paniceae</taxon>
        <taxon>Panicinae</taxon>
        <taxon>Panicum</taxon>
        <taxon>Panicum sect. Panicum</taxon>
    </lineage>
</organism>
<feature type="compositionally biased region" description="Pro residues" evidence="1">
    <location>
        <begin position="344"/>
        <end position="355"/>
    </location>
</feature>
<feature type="region of interest" description="Disordered" evidence="1">
    <location>
        <begin position="256"/>
        <end position="361"/>
    </location>
</feature>
<evidence type="ECO:0000256" key="1">
    <source>
        <dbReference type="SAM" id="MobiDB-lite"/>
    </source>
</evidence>
<dbReference type="EMBL" id="PQIB02000004">
    <property type="protein sequence ID" value="RLN24849.1"/>
    <property type="molecule type" value="Genomic_DNA"/>
</dbReference>
<sequence length="423" mass="42556">MLLSRWEVGLSVHVPLDALKERLQWAMALWMPSCSCSSESSRRCGAAPAPGEGGGGGEGAAATADDADRLLPRRLHTCFSPAGTLARGARTPQATATGCGDGAGEGDGDGDGAGRSGSASVSSPSLAPANRSRSPYRRDTFTYSGLILLRYLRTTSFANRRSSAAIAAADASWGCCADAGTAAAGRSAQAPASEVRELLSRVNSDTRGASSTRNFIRNRLACFGAAAPPLPSAGTATLAFLSFSSSTRNLVAGRSSGAGGGAGAASAGSASAPSFPSPVSTPAGAATAAWTGTTSPPPDATSSPATAKLNSIRSSSASDAALSSPGTANSRSKKDASSSTSAPPQAPPPPPPPPSSHADAAMVVAATGARWVPATTPPRRYLRKLKDSMARAQAQRHRARSIPVLTRSLSHSAPSLQARLLPP</sequence>
<gene>
    <name evidence="2" type="ORF">C2845_PM07G39560</name>
</gene>
<accession>A0A3L6SQ47</accession>
<comment type="caution">
    <text evidence="2">The sequence shown here is derived from an EMBL/GenBank/DDBJ whole genome shotgun (WGS) entry which is preliminary data.</text>
</comment>
<proteinExistence type="predicted"/>
<evidence type="ECO:0000313" key="2">
    <source>
        <dbReference type="EMBL" id="RLN24849.1"/>
    </source>
</evidence>
<feature type="region of interest" description="Disordered" evidence="1">
    <location>
        <begin position="89"/>
        <end position="134"/>
    </location>
</feature>
<dbReference type="AlphaFoldDB" id="A0A3L6SQ47"/>
<name>A0A3L6SQ47_PANMI</name>
<feature type="compositionally biased region" description="Low complexity" evidence="1">
    <location>
        <begin position="41"/>
        <end position="50"/>
    </location>
</feature>
<feature type="compositionally biased region" description="Low complexity" evidence="1">
    <location>
        <begin position="116"/>
        <end position="125"/>
    </location>
</feature>
<feature type="compositionally biased region" description="Low complexity" evidence="1">
    <location>
        <begin position="264"/>
        <end position="324"/>
    </location>
</feature>
<feature type="region of interest" description="Disordered" evidence="1">
    <location>
        <begin position="41"/>
        <end position="62"/>
    </location>
</feature>
<protein>
    <submittedName>
        <fullName evidence="2">Uncharacterized protein</fullName>
    </submittedName>
</protein>
<evidence type="ECO:0000313" key="3">
    <source>
        <dbReference type="Proteomes" id="UP000275267"/>
    </source>
</evidence>
<dbReference type="Proteomes" id="UP000275267">
    <property type="component" value="Unassembled WGS sequence"/>
</dbReference>
<keyword evidence="3" id="KW-1185">Reference proteome</keyword>
<reference evidence="3" key="1">
    <citation type="journal article" date="2019" name="Nat. Commun.">
        <title>The genome of broomcorn millet.</title>
        <authorList>
            <person name="Zou C."/>
            <person name="Miki D."/>
            <person name="Li D."/>
            <person name="Tang Q."/>
            <person name="Xiao L."/>
            <person name="Rajput S."/>
            <person name="Deng P."/>
            <person name="Jia W."/>
            <person name="Huang R."/>
            <person name="Zhang M."/>
            <person name="Sun Y."/>
            <person name="Hu J."/>
            <person name="Fu X."/>
            <person name="Schnable P.S."/>
            <person name="Li F."/>
            <person name="Zhang H."/>
            <person name="Feng B."/>
            <person name="Zhu X."/>
            <person name="Liu R."/>
            <person name="Schnable J.C."/>
            <person name="Zhu J.-K."/>
            <person name="Zhang H."/>
        </authorList>
    </citation>
    <scope>NUCLEOTIDE SEQUENCE [LARGE SCALE GENOMIC DNA]</scope>
</reference>